<feature type="region of interest" description="Disordered" evidence="1">
    <location>
        <begin position="93"/>
        <end position="112"/>
    </location>
</feature>
<evidence type="ECO:0000313" key="3">
    <source>
        <dbReference type="Proteomes" id="UP000276133"/>
    </source>
</evidence>
<gene>
    <name evidence="2" type="ORF">BpHYR1_011470</name>
</gene>
<dbReference type="EMBL" id="REGN01006372">
    <property type="protein sequence ID" value="RNA09786.1"/>
    <property type="molecule type" value="Genomic_DNA"/>
</dbReference>
<dbReference type="AlphaFoldDB" id="A0A3M7QEC6"/>
<accession>A0A3M7QEC6</accession>
<feature type="compositionally biased region" description="Basic and acidic residues" evidence="1">
    <location>
        <begin position="103"/>
        <end position="112"/>
    </location>
</feature>
<protein>
    <recommendedName>
        <fullName evidence="4">Homeodomain-like DNA binding domain-containing transcription factor</fullName>
    </recommendedName>
</protein>
<evidence type="ECO:0008006" key="4">
    <source>
        <dbReference type="Google" id="ProtNLM"/>
    </source>
</evidence>
<reference evidence="2 3" key="1">
    <citation type="journal article" date="2018" name="Sci. Rep.">
        <title>Genomic signatures of local adaptation to the degree of environmental predictability in rotifers.</title>
        <authorList>
            <person name="Franch-Gras L."/>
            <person name="Hahn C."/>
            <person name="Garcia-Roger E.M."/>
            <person name="Carmona M.J."/>
            <person name="Serra M."/>
            <person name="Gomez A."/>
        </authorList>
    </citation>
    <scope>NUCLEOTIDE SEQUENCE [LARGE SCALE GENOMIC DNA]</scope>
    <source>
        <strain evidence="2">HYR1</strain>
    </source>
</reference>
<name>A0A3M7QEC6_BRAPC</name>
<dbReference type="OrthoDB" id="6422533at2759"/>
<keyword evidence="3" id="KW-1185">Reference proteome</keyword>
<dbReference type="Proteomes" id="UP000276133">
    <property type="component" value="Unassembled WGS sequence"/>
</dbReference>
<sequence length="112" mass="13285">MNPTSEFICKCLQKTPTKKLVSYTLTIPRQFFHTMLGISFHPVCLHFLRLNYYFWILKSTKSQQEIADLVGVSRKRVITTKRNYEKTPVVKELPRSGRPRKLTSRDESYIFR</sequence>
<evidence type="ECO:0000313" key="2">
    <source>
        <dbReference type="EMBL" id="RNA09786.1"/>
    </source>
</evidence>
<proteinExistence type="predicted"/>
<evidence type="ECO:0000256" key="1">
    <source>
        <dbReference type="SAM" id="MobiDB-lite"/>
    </source>
</evidence>
<organism evidence="2 3">
    <name type="scientific">Brachionus plicatilis</name>
    <name type="common">Marine rotifer</name>
    <name type="synonym">Brachionus muelleri</name>
    <dbReference type="NCBI Taxonomy" id="10195"/>
    <lineage>
        <taxon>Eukaryota</taxon>
        <taxon>Metazoa</taxon>
        <taxon>Spiralia</taxon>
        <taxon>Gnathifera</taxon>
        <taxon>Rotifera</taxon>
        <taxon>Eurotatoria</taxon>
        <taxon>Monogononta</taxon>
        <taxon>Pseudotrocha</taxon>
        <taxon>Ploima</taxon>
        <taxon>Brachionidae</taxon>
        <taxon>Brachionus</taxon>
    </lineage>
</organism>
<comment type="caution">
    <text evidence="2">The sequence shown here is derived from an EMBL/GenBank/DDBJ whole genome shotgun (WGS) entry which is preliminary data.</text>
</comment>